<evidence type="ECO:0008006" key="5">
    <source>
        <dbReference type="Google" id="ProtNLM"/>
    </source>
</evidence>
<organism evidence="3 4">
    <name type="scientific">Spirosoma montaniterrae</name>
    <dbReference type="NCBI Taxonomy" id="1178516"/>
    <lineage>
        <taxon>Bacteria</taxon>
        <taxon>Pseudomonadati</taxon>
        <taxon>Bacteroidota</taxon>
        <taxon>Cytophagia</taxon>
        <taxon>Cytophagales</taxon>
        <taxon>Cytophagaceae</taxon>
        <taxon>Spirosoma</taxon>
    </lineage>
</organism>
<sequence length="1023" mass="115638">MQAIYRQPLVQEALYVASTDLFITLERWLTDADMTDKDRDKLDLAYAKYLLRMAHRPTPFGLFAGLSVGEWANQTDLHLADLITARRHSRLDMDFLGAVVQQLARQPDIRERLLYRPNNTLYQVGNQYRYTEYRYSVAGRSHHLATVAWSPYLQTVLDRATYGATLPDLLATLVSDEITPDEARAYIDELIDGKLLVSELEPRVTDPANIERLVETLRERIPHWPGLTALEQAVYRVHQLDQTPLGGNRPSDYTAILDHLHTAGFNASPSRLFQVDWIKSLSGQTLNRAIIDEINGAVSLLADIARLVYEPPLRAFQEAFSARYEEQEIPLLNVLDTEIGLGYPLSRADSSDNTPLLDTLMVSPKTSPSVLRASAWDRYALQQHSRLLAQGATEWVIDEADLRTIVPTAAEPPLPPSLYAMARLLAPSGQAVDAGHYQVVLQGTGGPSAANLLGRFTHVDPVLAEQTRHLLEIEQQQMPEVVLAEIVYLPPAHVGNVQLRVPLRAYEIPILAAATTDDAHTLPLSDLWLSVRQNRLVLRSERLNREVVPRLSTAHNYAFNAIPAYHFLCDLQRQQQLTGLGWSWGSLLTGASFYPRVRLGRVILQPATWLLRTADFFPTHLTGDALLAHLRQVRTQKQLPRRVVYGEADNQLPIDLENSLSVSVLRGLVKHSAQFTVEESFFEPNALLISDGQGKGYTNEFVFPLHNVAVSKPAAGVSAPKKAAEVPRQFIPGSEWLYIKLYCGLKMADTLLTEVVGPLAGQLLTEGLIDRWFFIRYSDPDSHLRVRFHATQPQAGHLLSYLHTALSPYQQSGLLRAIQLDTYKRELERYGPATMEASEVLFFHDSRAVVSLLELLEGDEGDTYRWQLALLSVDKLLDDWGLPLPDKSRLMETLAGHFAQEHMLDDTTGRVQFDTHYRRLRPTVDALISRTLPADEWGEVLNLLDQRTQNWQSVIQQVKRSYVQGLATVPFHDWLASHIHMTLNRWSRSRPRQQELVIYQLLHRHYRSLLARAKQSQLTSIPT</sequence>
<protein>
    <recommendedName>
        <fullName evidence="5">Lantibiotic dehydratase</fullName>
    </recommendedName>
</protein>
<dbReference type="STRING" id="1178516.AWR27_15200"/>
<dbReference type="Proteomes" id="UP000187941">
    <property type="component" value="Chromosome"/>
</dbReference>
<feature type="domain" description="Lantibiotic dehydratase N-terminal" evidence="1">
    <location>
        <begin position="7"/>
        <end position="665"/>
    </location>
</feature>
<dbReference type="AlphaFoldDB" id="A0A1P9WYV1"/>
<proteinExistence type="predicted"/>
<dbReference type="InterPro" id="IPR006827">
    <property type="entry name" value="Lant_deHydtase_N"/>
</dbReference>
<reference evidence="3 4" key="1">
    <citation type="submission" date="2016-01" db="EMBL/GenBank/DDBJ databases">
        <authorList>
            <person name="Oliw E.H."/>
        </authorList>
    </citation>
    <scope>NUCLEOTIDE SEQUENCE [LARGE SCALE GENOMIC DNA]</scope>
    <source>
        <strain evidence="3 4">DY10</strain>
    </source>
</reference>
<accession>A0A1P9WYV1</accession>
<dbReference type="KEGG" id="smon:AWR27_15200"/>
<gene>
    <name evidence="3" type="ORF">AWR27_15200</name>
</gene>
<feature type="domain" description="Thiopeptide-type bacteriocin biosynthesis" evidence="2">
    <location>
        <begin position="736"/>
        <end position="1006"/>
    </location>
</feature>
<dbReference type="InterPro" id="IPR023809">
    <property type="entry name" value="Thiopep_bacteriocin_synth_dom"/>
</dbReference>
<evidence type="ECO:0000259" key="1">
    <source>
        <dbReference type="Pfam" id="PF04738"/>
    </source>
</evidence>
<evidence type="ECO:0000313" key="3">
    <source>
        <dbReference type="EMBL" id="AQG80552.1"/>
    </source>
</evidence>
<dbReference type="Pfam" id="PF14028">
    <property type="entry name" value="Lant_dehydr_C"/>
    <property type="match status" value="1"/>
</dbReference>
<dbReference type="Pfam" id="PF04738">
    <property type="entry name" value="Lant_dehydr_N"/>
    <property type="match status" value="1"/>
</dbReference>
<dbReference type="EMBL" id="CP014263">
    <property type="protein sequence ID" value="AQG80552.1"/>
    <property type="molecule type" value="Genomic_DNA"/>
</dbReference>
<name>A0A1P9WYV1_9BACT</name>
<keyword evidence="4" id="KW-1185">Reference proteome</keyword>
<evidence type="ECO:0000259" key="2">
    <source>
        <dbReference type="Pfam" id="PF14028"/>
    </source>
</evidence>
<dbReference type="NCBIfam" id="TIGR03891">
    <property type="entry name" value="thiopep_ocin"/>
    <property type="match status" value="1"/>
</dbReference>
<evidence type="ECO:0000313" key="4">
    <source>
        <dbReference type="Proteomes" id="UP000187941"/>
    </source>
</evidence>